<dbReference type="EMBL" id="LSRX01000020">
    <property type="protein sequence ID" value="OLQ14108.1"/>
    <property type="molecule type" value="Genomic_DNA"/>
</dbReference>
<organism evidence="2 3">
    <name type="scientific">Symbiodinium microadriaticum</name>
    <name type="common">Dinoflagellate</name>
    <name type="synonym">Zooxanthella microadriatica</name>
    <dbReference type="NCBI Taxonomy" id="2951"/>
    <lineage>
        <taxon>Eukaryota</taxon>
        <taxon>Sar</taxon>
        <taxon>Alveolata</taxon>
        <taxon>Dinophyceae</taxon>
        <taxon>Suessiales</taxon>
        <taxon>Symbiodiniaceae</taxon>
        <taxon>Symbiodinium</taxon>
    </lineage>
</organism>
<dbReference type="Proteomes" id="UP000186817">
    <property type="component" value="Unassembled WGS sequence"/>
</dbReference>
<comment type="caution">
    <text evidence="2">The sequence shown here is derived from an EMBL/GenBank/DDBJ whole genome shotgun (WGS) entry which is preliminary data.</text>
</comment>
<keyword evidence="1" id="KW-0732">Signal</keyword>
<evidence type="ECO:0000313" key="3">
    <source>
        <dbReference type="Proteomes" id="UP000186817"/>
    </source>
</evidence>
<proteinExistence type="predicted"/>
<name>A0A1Q9F343_SYMMI</name>
<dbReference type="AlphaFoldDB" id="A0A1Q9F343"/>
<evidence type="ECO:0000313" key="2">
    <source>
        <dbReference type="EMBL" id="OLQ14108.1"/>
    </source>
</evidence>
<gene>
    <name evidence="2" type="ORF">AK812_SmicGene1850</name>
</gene>
<accession>A0A1Q9F343</accession>
<keyword evidence="3" id="KW-1185">Reference proteome</keyword>
<feature type="chain" id="PRO_5012209554" evidence="1">
    <location>
        <begin position="23"/>
        <end position="1055"/>
    </location>
</feature>
<dbReference type="OrthoDB" id="48082at2759"/>
<reference evidence="2 3" key="1">
    <citation type="submission" date="2016-02" db="EMBL/GenBank/DDBJ databases">
        <title>Genome analysis of coral dinoflagellate symbionts highlights evolutionary adaptations to a symbiotic lifestyle.</title>
        <authorList>
            <person name="Aranda M."/>
            <person name="Li Y."/>
            <person name="Liew Y.J."/>
            <person name="Baumgarten S."/>
            <person name="Simakov O."/>
            <person name="Wilson M."/>
            <person name="Piel J."/>
            <person name="Ashoor H."/>
            <person name="Bougouffa S."/>
            <person name="Bajic V.B."/>
            <person name="Ryu T."/>
            <person name="Ravasi T."/>
            <person name="Bayer T."/>
            <person name="Micklem G."/>
            <person name="Kim H."/>
            <person name="Bhak J."/>
            <person name="Lajeunesse T.C."/>
            <person name="Voolstra C.R."/>
        </authorList>
    </citation>
    <scope>NUCLEOTIDE SEQUENCE [LARGE SCALE GENOMIC DNA]</scope>
    <source>
        <strain evidence="2 3">CCMP2467</strain>
    </source>
</reference>
<sequence>MRRRRFLLPALGALLSFGPALVQVPDEADGRDVEVEAGLRGGFIYLLNLRLRPGTGREGRSEFFKIGGTRAGHRSFGRSGFGDQMFHGGVGAKDMQQRLPAYVTAQPFYPEVISEVPVPDWRASESRLLRAFPRGSDMDGGEDRGAEARVRKEGYDFAVEVAKMLLELGAELRRVVVVVDGPTDLQRSGALWLEARRSQGLAVQEEFRDYDLPFCKAGSAQLSSFLKVPAGRTGELTRYILDDSFLPAKKILQQDMTTLNCGAMVEVDQRASRCQGLEETASGCCHLRLQPGMEKYSLKNVYAFYSRSCTTCLRCEGTSYKHFDQKVYVILDNRTAPPADMIFMAMDAKCSHLRVAQALKLVLGPELEALRLVGQPILGKDHGLVVIPRPLPTAWPQDIRELFVEGTELTLEQLGQVKATPTCLKTIRRWVFPSGDGSTSSAVLHVKGTTMLQLRPALLSEPVDLRHIQLQELGVGVPDTKSTARRKDEAPAEFHFLEWDHRYGQLLAYRAREGDCDVESLLKWLRRLLEDLSYDNRTLEQRWKDNFAGLRSFVKREGHADVPAKHVEGEVKLGRQKLTKEARAVAFHHCTEIDAACCHPRLLQQKLMDLDVWSDAKYVMLSRFIKNYKSWHQCAADYMNITLEDAKVELIRLFYGGNLSCDIPFLVKLCTEIQDAARATVQHESSRRWQQLYSERRSPQFSRLSGTLSMDEASMLASVSSLMGKSMCVLLFDGGYIRCRDLHDDISLFHALEADDSRVGTQIRRWGPLHIDECDLGELSESELHDGFSARDFNLSSMHLSQRDDDAVYALKWLPDGFSSQDAQNGAVCVFHEKGTSEASECLLGVQTTQFQDVLEDIEGTTAFLLTLTTSTDPLDMPPGSAYDLRGRDPSADEDDVLFVSTPVRTCVECGAPLAPALAVSGRVYTLQGMKQVEVTTKRCSRKAAVYTNHHYNYRKVHGQNYHSLSLQDLEYVFVNSKVGFERTFLDYHDALQFRGVISHNAIEFAQSQVLWEDADQHYRWHHEYASAQLYYSVVLESNEMWAHSTDDMRKRRHC</sequence>
<evidence type="ECO:0000256" key="1">
    <source>
        <dbReference type="SAM" id="SignalP"/>
    </source>
</evidence>
<protein>
    <submittedName>
        <fullName evidence="2">Uncharacterized protein</fullName>
    </submittedName>
</protein>
<feature type="signal peptide" evidence="1">
    <location>
        <begin position="1"/>
        <end position="22"/>
    </location>
</feature>